<evidence type="ECO:0000256" key="1">
    <source>
        <dbReference type="SAM" id="Phobius"/>
    </source>
</evidence>
<gene>
    <name evidence="2" type="ORF">KK488_20915</name>
</gene>
<keyword evidence="1" id="KW-0812">Transmembrane</keyword>
<organism evidence="2 3">
    <name type="scientific">Sphingobium nicotianae</name>
    <dbReference type="NCBI Taxonomy" id="2782607"/>
    <lineage>
        <taxon>Bacteria</taxon>
        <taxon>Pseudomonadati</taxon>
        <taxon>Pseudomonadota</taxon>
        <taxon>Alphaproteobacteria</taxon>
        <taxon>Sphingomonadales</taxon>
        <taxon>Sphingomonadaceae</taxon>
        <taxon>Sphingobium</taxon>
    </lineage>
</organism>
<evidence type="ECO:0000313" key="3">
    <source>
        <dbReference type="Proteomes" id="UP001138757"/>
    </source>
</evidence>
<protein>
    <submittedName>
        <fullName evidence="2">Uncharacterized protein</fullName>
    </submittedName>
</protein>
<name>A0A9X1IT77_9SPHN</name>
<feature type="transmembrane region" description="Helical" evidence="1">
    <location>
        <begin position="52"/>
        <end position="71"/>
    </location>
</feature>
<sequence>MNSFKTVGHIVLIGCVALLAIVIAVAAYKYLVRPARKLTSGSWRSNALSRSVALGAALGIGLGVWLGYSNYELLRGVVRLGVMGTVLGLIVGVFLMILARASKRGARER</sequence>
<keyword evidence="1" id="KW-0472">Membrane</keyword>
<reference evidence="2" key="1">
    <citation type="submission" date="2021-05" db="EMBL/GenBank/DDBJ databases">
        <title>Genome of Sphingobium sp. strain.</title>
        <authorList>
            <person name="Fan R."/>
        </authorList>
    </citation>
    <scope>NUCLEOTIDE SEQUENCE</scope>
    <source>
        <strain evidence="2">H33</strain>
    </source>
</reference>
<evidence type="ECO:0000313" key="2">
    <source>
        <dbReference type="EMBL" id="MBT2189421.1"/>
    </source>
</evidence>
<feature type="transmembrane region" description="Helical" evidence="1">
    <location>
        <begin position="6"/>
        <end position="31"/>
    </location>
</feature>
<dbReference type="RefSeq" id="WP_214625676.1">
    <property type="nucleotide sequence ID" value="NZ_JAHGAW010000018.1"/>
</dbReference>
<dbReference type="EMBL" id="JAHGAW010000018">
    <property type="protein sequence ID" value="MBT2189421.1"/>
    <property type="molecule type" value="Genomic_DNA"/>
</dbReference>
<keyword evidence="3" id="KW-1185">Reference proteome</keyword>
<keyword evidence="1" id="KW-1133">Transmembrane helix</keyword>
<accession>A0A9X1IT77</accession>
<dbReference type="AlphaFoldDB" id="A0A9X1IT77"/>
<comment type="caution">
    <text evidence="2">The sequence shown here is derived from an EMBL/GenBank/DDBJ whole genome shotgun (WGS) entry which is preliminary data.</text>
</comment>
<feature type="transmembrane region" description="Helical" evidence="1">
    <location>
        <begin position="77"/>
        <end position="99"/>
    </location>
</feature>
<proteinExistence type="predicted"/>
<dbReference type="Proteomes" id="UP001138757">
    <property type="component" value="Unassembled WGS sequence"/>
</dbReference>